<comment type="caution">
    <text evidence="1">The sequence shown here is derived from an EMBL/GenBank/DDBJ whole genome shotgun (WGS) entry which is preliminary data.</text>
</comment>
<organism evidence="1 2">
    <name type="scientific">Dreissena polymorpha</name>
    <name type="common">Zebra mussel</name>
    <name type="synonym">Mytilus polymorpha</name>
    <dbReference type="NCBI Taxonomy" id="45954"/>
    <lineage>
        <taxon>Eukaryota</taxon>
        <taxon>Metazoa</taxon>
        <taxon>Spiralia</taxon>
        <taxon>Lophotrochozoa</taxon>
        <taxon>Mollusca</taxon>
        <taxon>Bivalvia</taxon>
        <taxon>Autobranchia</taxon>
        <taxon>Heteroconchia</taxon>
        <taxon>Euheterodonta</taxon>
        <taxon>Imparidentia</taxon>
        <taxon>Neoheterodontei</taxon>
        <taxon>Myida</taxon>
        <taxon>Dreissenoidea</taxon>
        <taxon>Dreissenidae</taxon>
        <taxon>Dreissena</taxon>
    </lineage>
</organism>
<protein>
    <recommendedName>
        <fullName evidence="3">HTH CENPB-type domain-containing protein</fullName>
    </recommendedName>
</protein>
<dbReference type="AlphaFoldDB" id="A0A9D4N951"/>
<name>A0A9D4N951_DREPO</name>
<evidence type="ECO:0000313" key="2">
    <source>
        <dbReference type="Proteomes" id="UP000828390"/>
    </source>
</evidence>
<reference evidence="1" key="1">
    <citation type="journal article" date="2019" name="bioRxiv">
        <title>The Genome of the Zebra Mussel, Dreissena polymorpha: A Resource for Invasive Species Research.</title>
        <authorList>
            <person name="McCartney M.A."/>
            <person name="Auch B."/>
            <person name="Kono T."/>
            <person name="Mallez S."/>
            <person name="Zhang Y."/>
            <person name="Obille A."/>
            <person name="Becker A."/>
            <person name="Abrahante J.E."/>
            <person name="Garbe J."/>
            <person name="Badalamenti J.P."/>
            <person name="Herman A."/>
            <person name="Mangelson H."/>
            <person name="Liachko I."/>
            <person name="Sullivan S."/>
            <person name="Sone E.D."/>
            <person name="Koren S."/>
            <person name="Silverstein K.A.T."/>
            <person name="Beckman K.B."/>
            <person name="Gohl D.M."/>
        </authorList>
    </citation>
    <scope>NUCLEOTIDE SEQUENCE</scope>
    <source>
        <strain evidence="1">Duluth1</strain>
        <tissue evidence="1">Whole animal</tissue>
    </source>
</reference>
<dbReference type="Proteomes" id="UP000828390">
    <property type="component" value="Unassembled WGS sequence"/>
</dbReference>
<sequence length="93" mass="10406">MGFLSQHCTMGPARLLNHEEEKRVADHIIHMGNIGYGCPVSEVLSVAAGYAKSLCKTIAKDQQSKSWCYSFLKRHEELKVVTCNPTQTHLFKG</sequence>
<accession>A0A9D4N951</accession>
<keyword evidence="2" id="KW-1185">Reference proteome</keyword>
<evidence type="ECO:0000313" key="1">
    <source>
        <dbReference type="EMBL" id="KAH3892038.1"/>
    </source>
</evidence>
<evidence type="ECO:0008006" key="3">
    <source>
        <dbReference type="Google" id="ProtNLM"/>
    </source>
</evidence>
<gene>
    <name evidence="1" type="ORF">DPMN_016150</name>
</gene>
<proteinExistence type="predicted"/>
<reference evidence="1" key="2">
    <citation type="submission" date="2020-11" db="EMBL/GenBank/DDBJ databases">
        <authorList>
            <person name="McCartney M.A."/>
            <person name="Auch B."/>
            <person name="Kono T."/>
            <person name="Mallez S."/>
            <person name="Becker A."/>
            <person name="Gohl D.M."/>
            <person name="Silverstein K.A.T."/>
            <person name="Koren S."/>
            <person name="Bechman K.B."/>
            <person name="Herman A."/>
            <person name="Abrahante J.E."/>
            <person name="Garbe J."/>
        </authorList>
    </citation>
    <scope>NUCLEOTIDE SEQUENCE</scope>
    <source>
        <strain evidence="1">Duluth1</strain>
        <tissue evidence="1">Whole animal</tissue>
    </source>
</reference>
<dbReference type="EMBL" id="JAIWYP010000001">
    <property type="protein sequence ID" value="KAH3892038.1"/>
    <property type="molecule type" value="Genomic_DNA"/>
</dbReference>